<dbReference type="InterPro" id="IPR007627">
    <property type="entry name" value="RNA_pol_sigma70_r2"/>
</dbReference>
<dbReference type="PANTHER" id="PTHR43133">
    <property type="entry name" value="RNA POLYMERASE ECF-TYPE SIGMA FACTO"/>
    <property type="match status" value="1"/>
</dbReference>
<reference evidence="9 10" key="1">
    <citation type="submission" date="2018-03" db="EMBL/GenBank/DDBJ databases">
        <title>Whole genome sequencing of Histamine producing bacteria.</title>
        <authorList>
            <person name="Butler K."/>
        </authorList>
    </citation>
    <scope>NUCLEOTIDE SEQUENCE [LARGE SCALE GENOMIC DNA]</scope>
    <source>
        <strain evidence="9 10">DSM 19138</strain>
    </source>
</reference>
<evidence type="ECO:0000313" key="10">
    <source>
        <dbReference type="Proteomes" id="UP000241346"/>
    </source>
</evidence>
<keyword evidence="4 6" id="KW-0238">DNA-binding</keyword>
<comment type="caution">
    <text evidence="9">The sequence shown here is derived from an EMBL/GenBank/DDBJ whole genome shotgun (WGS) entry which is preliminary data.</text>
</comment>
<evidence type="ECO:0000256" key="5">
    <source>
        <dbReference type="ARBA" id="ARBA00023163"/>
    </source>
</evidence>
<dbReference type="GO" id="GO:0006352">
    <property type="term" value="P:DNA-templated transcription initiation"/>
    <property type="evidence" value="ECO:0007669"/>
    <property type="project" value="InterPro"/>
</dbReference>
<gene>
    <name evidence="9" type="ORF">C9J01_05300</name>
</gene>
<dbReference type="PROSITE" id="PS01063">
    <property type="entry name" value="SIGMA70_ECF"/>
    <property type="match status" value="1"/>
</dbReference>
<organism evidence="9 10">
    <name type="scientific">Photobacterium rosenbergii</name>
    <dbReference type="NCBI Taxonomy" id="294936"/>
    <lineage>
        <taxon>Bacteria</taxon>
        <taxon>Pseudomonadati</taxon>
        <taxon>Pseudomonadota</taxon>
        <taxon>Gammaproteobacteria</taxon>
        <taxon>Vibrionales</taxon>
        <taxon>Vibrionaceae</taxon>
        <taxon>Photobacterium</taxon>
    </lineage>
</organism>
<dbReference type="Gene3D" id="1.10.1740.10">
    <property type="match status" value="1"/>
</dbReference>
<evidence type="ECO:0000259" key="7">
    <source>
        <dbReference type="Pfam" id="PF04542"/>
    </source>
</evidence>
<dbReference type="AlphaFoldDB" id="A0A2T3NLL6"/>
<keyword evidence="2 6" id="KW-0805">Transcription regulation</keyword>
<dbReference type="NCBIfam" id="TIGR02937">
    <property type="entry name" value="sigma70-ECF"/>
    <property type="match status" value="1"/>
</dbReference>
<evidence type="ECO:0000256" key="1">
    <source>
        <dbReference type="ARBA" id="ARBA00010641"/>
    </source>
</evidence>
<name>A0A2T3NLL6_9GAMM</name>
<accession>A0A2T3NLL6</accession>
<dbReference type="Pfam" id="PF04545">
    <property type="entry name" value="Sigma70_r4"/>
    <property type="match status" value="1"/>
</dbReference>
<dbReference type="OrthoDB" id="9797134at2"/>
<evidence type="ECO:0000259" key="8">
    <source>
        <dbReference type="Pfam" id="PF04545"/>
    </source>
</evidence>
<keyword evidence="5 6" id="KW-0804">Transcription</keyword>
<protein>
    <recommendedName>
        <fullName evidence="6">RNA polymerase sigma factor</fullName>
    </recommendedName>
</protein>
<dbReference type="SUPFAM" id="SSF88659">
    <property type="entry name" value="Sigma3 and sigma4 domains of RNA polymerase sigma factors"/>
    <property type="match status" value="1"/>
</dbReference>
<comment type="similarity">
    <text evidence="1 6">Belongs to the sigma-70 factor family. ECF subfamily.</text>
</comment>
<dbReference type="Pfam" id="PF04542">
    <property type="entry name" value="Sigma70_r2"/>
    <property type="match status" value="1"/>
</dbReference>
<dbReference type="InterPro" id="IPR014284">
    <property type="entry name" value="RNA_pol_sigma-70_dom"/>
</dbReference>
<feature type="domain" description="RNA polymerase sigma-70 region 4" evidence="8">
    <location>
        <begin position="122"/>
        <end position="170"/>
    </location>
</feature>
<dbReference type="EMBL" id="PYMB01000001">
    <property type="protein sequence ID" value="PSW16415.1"/>
    <property type="molecule type" value="Genomic_DNA"/>
</dbReference>
<dbReference type="InterPro" id="IPR039425">
    <property type="entry name" value="RNA_pol_sigma-70-like"/>
</dbReference>
<proteinExistence type="inferred from homology"/>
<evidence type="ECO:0000256" key="2">
    <source>
        <dbReference type="ARBA" id="ARBA00023015"/>
    </source>
</evidence>
<dbReference type="SUPFAM" id="SSF88946">
    <property type="entry name" value="Sigma2 domain of RNA polymerase sigma factors"/>
    <property type="match status" value="1"/>
</dbReference>
<evidence type="ECO:0000256" key="3">
    <source>
        <dbReference type="ARBA" id="ARBA00023082"/>
    </source>
</evidence>
<sequence length="200" mass="22863">MSQSLTEQTIKLAKGSATSARPCLMSAWSEHAQPLSHWLKAKSHDEALAEDLLQEVFIRAMLKDTEFCDIDNPCAWLYRVANNLLIDHRRKKRLDPLEQDIEQETNSEAVIDTLTQCLNRVLTELPEQDSHVLKACDIRGMTQQEYGNRHGLTLPAVKSRLLRARGKLKKQLMTACKVKLDGNQHVCCFTPREENKKEKL</sequence>
<dbReference type="Gene3D" id="1.10.10.10">
    <property type="entry name" value="Winged helix-like DNA-binding domain superfamily/Winged helix DNA-binding domain"/>
    <property type="match status" value="1"/>
</dbReference>
<dbReference type="InterPro" id="IPR036388">
    <property type="entry name" value="WH-like_DNA-bd_sf"/>
</dbReference>
<dbReference type="RefSeq" id="WP_107297036.1">
    <property type="nucleotide sequence ID" value="NZ_PYMB01000001.1"/>
</dbReference>
<dbReference type="GO" id="GO:0003677">
    <property type="term" value="F:DNA binding"/>
    <property type="evidence" value="ECO:0007669"/>
    <property type="project" value="UniProtKB-KW"/>
</dbReference>
<dbReference type="InterPro" id="IPR007630">
    <property type="entry name" value="RNA_pol_sigma70_r4"/>
</dbReference>
<dbReference type="Proteomes" id="UP000241346">
    <property type="component" value="Unassembled WGS sequence"/>
</dbReference>
<keyword evidence="3 6" id="KW-0731">Sigma factor</keyword>
<feature type="domain" description="RNA polymerase sigma-70 region 2" evidence="7">
    <location>
        <begin position="29"/>
        <end position="93"/>
    </location>
</feature>
<evidence type="ECO:0000313" key="9">
    <source>
        <dbReference type="EMBL" id="PSW16415.1"/>
    </source>
</evidence>
<evidence type="ECO:0000256" key="6">
    <source>
        <dbReference type="RuleBase" id="RU000716"/>
    </source>
</evidence>
<dbReference type="InterPro" id="IPR000838">
    <property type="entry name" value="RNA_pol_sigma70_ECF_CS"/>
</dbReference>
<dbReference type="InterPro" id="IPR013324">
    <property type="entry name" value="RNA_pol_sigma_r3/r4-like"/>
</dbReference>
<dbReference type="InterPro" id="IPR013325">
    <property type="entry name" value="RNA_pol_sigma_r2"/>
</dbReference>
<dbReference type="GO" id="GO:0016987">
    <property type="term" value="F:sigma factor activity"/>
    <property type="evidence" value="ECO:0007669"/>
    <property type="project" value="UniProtKB-KW"/>
</dbReference>
<evidence type="ECO:0000256" key="4">
    <source>
        <dbReference type="ARBA" id="ARBA00023125"/>
    </source>
</evidence>
<dbReference type="PANTHER" id="PTHR43133:SF62">
    <property type="entry name" value="RNA POLYMERASE SIGMA FACTOR SIGZ"/>
    <property type="match status" value="1"/>
</dbReference>